<organism evidence="3 4">
    <name type="scientific">Berryella intestinalis</name>
    <dbReference type="NCBI Taxonomy" id="1531429"/>
    <lineage>
        <taxon>Bacteria</taxon>
        <taxon>Bacillati</taxon>
        <taxon>Actinomycetota</taxon>
        <taxon>Coriobacteriia</taxon>
        <taxon>Eggerthellales</taxon>
        <taxon>Eggerthellaceae</taxon>
        <taxon>Berryella</taxon>
    </lineage>
</organism>
<dbReference type="Gene3D" id="3.40.50.2000">
    <property type="entry name" value="Glycogen Phosphorylase B"/>
    <property type="match status" value="2"/>
</dbReference>
<keyword evidence="4" id="KW-1185">Reference proteome</keyword>
<dbReference type="STRING" id="1531429.JI75_06090"/>
<dbReference type="Pfam" id="PF13692">
    <property type="entry name" value="Glyco_trans_1_4"/>
    <property type="match status" value="1"/>
</dbReference>
<proteinExistence type="predicted"/>
<accession>A0A0A8B446</accession>
<evidence type="ECO:0000313" key="4">
    <source>
        <dbReference type="Proteomes" id="UP000031121"/>
    </source>
</evidence>
<dbReference type="AlphaFoldDB" id="A0A0A8B446"/>
<evidence type="ECO:0000256" key="2">
    <source>
        <dbReference type="ARBA" id="ARBA00022679"/>
    </source>
</evidence>
<dbReference type="Proteomes" id="UP000031121">
    <property type="component" value="Chromosome"/>
</dbReference>
<dbReference type="PANTHER" id="PTHR12526">
    <property type="entry name" value="GLYCOSYLTRANSFERASE"/>
    <property type="match status" value="1"/>
</dbReference>
<evidence type="ECO:0000313" key="3">
    <source>
        <dbReference type="EMBL" id="AJC12291.1"/>
    </source>
</evidence>
<dbReference type="KEGG" id="cbac:JI75_06090"/>
<keyword evidence="2 3" id="KW-0808">Transferase</keyword>
<reference evidence="3 4" key="2">
    <citation type="journal article" date="2015" name="Genome Announc.">
        <title>Complete Genome Sequence of Coriobacteriaceae Strain 68-1-3, a Novel Mucus-Degrading Isolate from the Swine Intestinal Tract.</title>
        <authorList>
            <person name="Looft T."/>
            <person name="Bayles D.O."/>
            <person name="Alt D.P."/>
            <person name="Stanton T.B."/>
        </authorList>
    </citation>
    <scope>NUCLEOTIDE SEQUENCE [LARGE SCALE GENOMIC DNA]</scope>
    <source>
        <strain evidence="3 4">68-1-3</strain>
    </source>
</reference>
<keyword evidence="1" id="KW-0328">Glycosyltransferase</keyword>
<gene>
    <name evidence="3" type="ORF">JI75_06090</name>
</gene>
<sequence>MGVKLGDETRGYTRFRVIAEMLADAGFEVDLVTSSFQHWDKAQRDTTKPCYANLPYRVVFIDEPGYTKNLDLKRILSHRVAARNLRAHFAREFEEGRGYDLVYAEIPPNDVALACAEAACERNVPFVADINDLWPEAMKMVLDIPLVSDAAFYPFSRDAKKTYRLLSAAVGTSDEYAARPRADRETDYPHITVYVGNRIDEFDLGARSRASEVAKPDGEVWVAYAGTLGASYDIATLVKAAAICATDERTPETADGRTLRVKILGDGPDRQSLEELARRLSAPVDFVGYAPYDLMAAYLCASDIVVNSLVKSAPQSIVTKIGDYLASRSALVNTGSSPEMRALVESEGVGVNVEAQDPEALARVLADLARDDRARLEMAAKGRAVALERFDQATSYRAIVDMVRNLCR</sequence>
<dbReference type="OrthoDB" id="3180470at2"/>
<name>A0A0A8B446_9ACTN</name>
<dbReference type="GO" id="GO:0016757">
    <property type="term" value="F:glycosyltransferase activity"/>
    <property type="evidence" value="ECO:0007669"/>
    <property type="project" value="UniProtKB-KW"/>
</dbReference>
<dbReference type="SUPFAM" id="SSF53756">
    <property type="entry name" value="UDP-Glycosyltransferase/glycogen phosphorylase"/>
    <property type="match status" value="1"/>
</dbReference>
<evidence type="ECO:0000256" key="1">
    <source>
        <dbReference type="ARBA" id="ARBA00022676"/>
    </source>
</evidence>
<protein>
    <submittedName>
        <fullName evidence="3">Glycosyl transferase family 1</fullName>
    </submittedName>
</protein>
<reference evidence="4" key="1">
    <citation type="submission" date="2014-08" db="EMBL/GenBank/DDBJ databases">
        <title>Coriobacteriaceae sp. complete genome.</title>
        <authorList>
            <person name="Looft T."/>
            <person name="Bayles D.O."/>
            <person name="Stanton T.B."/>
        </authorList>
    </citation>
    <scope>NUCLEOTIDE SEQUENCE [LARGE SCALE GENOMIC DNA]</scope>
    <source>
        <strain evidence="4">68-1-3</strain>
    </source>
</reference>
<dbReference type="EMBL" id="CP009302">
    <property type="protein sequence ID" value="AJC12291.1"/>
    <property type="molecule type" value="Genomic_DNA"/>
</dbReference>
<dbReference type="HOGENOM" id="CLU_009583_11_6_11"/>
<dbReference type="PANTHER" id="PTHR12526:SF629">
    <property type="entry name" value="TEICHURONIC ACID BIOSYNTHESIS GLYCOSYLTRANSFERASE TUAH-RELATED"/>
    <property type="match status" value="1"/>
</dbReference>